<dbReference type="EMBL" id="AKVJ01000011">
    <property type="protein sequence ID" value="EIW19934.1"/>
    <property type="molecule type" value="Genomic_DNA"/>
</dbReference>
<dbReference type="AlphaFoldDB" id="I9LHF0"/>
<comment type="caution">
    <text evidence="1">The sequence shown here is derived from an EMBL/GenBank/DDBJ whole genome shotgun (WGS) entry which is preliminary data.</text>
</comment>
<evidence type="ECO:0000313" key="1">
    <source>
        <dbReference type="EMBL" id="EIW19934.1"/>
    </source>
</evidence>
<keyword evidence="2" id="KW-1185">Reference proteome</keyword>
<dbReference type="PATRIC" id="fig|1149862.3.peg.1081"/>
<evidence type="ECO:0000313" key="2">
    <source>
        <dbReference type="Proteomes" id="UP000004324"/>
    </source>
</evidence>
<accession>I9LHF0</accession>
<dbReference type="Proteomes" id="UP000004324">
    <property type="component" value="Unassembled WGS sequence"/>
</dbReference>
<protein>
    <submittedName>
        <fullName evidence="1">Uncharacterized protein</fullName>
    </submittedName>
</protein>
<name>I9LHF0_9FIRM</name>
<dbReference type="RefSeq" id="WP_007932048.1">
    <property type="nucleotide sequence ID" value="NZ_AKVJ01000011.1"/>
</dbReference>
<sequence length="85" mass="9599">MGKVVPLFKKDGPQIELVEKLEEIITLAKEGYFTNFVFAGQRVTDGDVTTAFAQADPPKRTELIAHMQVEVVSDMIETIYVVERR</sequence>
<proteinExistence type="predicted"/>
<reference evidence="1 2" key="1">
    <citation type="journal article" date="2012" name="J. Bacteriol.">
        <title>Draft Genome Sequences for Two Metal-Reducing Pelosinus fermentans Strains Isolated from a Cr(VI)-Contaminated Site and for Type Strain R7.</title>
        <authorList>
            <person name="Brown S.D."/>
            <person name="Podar M."/>
            <person name="Klingeman D.M."/>
            <person name="Johnson C.M."/>
            <person name="Yang Z.K."/>
            <person name="Utturkar S.M."/>
            <person name="Land M.L."/>
            <person name="Mosher J.J."/>
            <person name="Hurt R.A.Jr."/>
            <person name="Phelps T.J."/>
            <person name="Palumbo A.V."/>
            <person name="Arkin A.P."/>
            <person name="Hazen T.C."/>
            <person name="Elias D.A."/>
        </authorList>
    </citation>
    <scope>NUCLEOTIDE SEQUENCE [LARGE SCALE GENOMIC DNA]</scope>
    <source>
        <strain evidence="1 2">B4</strain>
    </source>
</reference>
<organism evidence="1 2">
    <name type="scientific">Pelosinus fermentans B4</name>
    <dbReference type="NCBI Taxonomy" id="1149862"/>
    <lineage>
        <taxon>Bacteria</taxon>
        <taxon>Bacillati</taxon>
        <taxon>Bacillota</taxon>
        <taxon>Negativicutes</taxon>
        <taxon>Selenomonadales</taxon>
        <taxon>Sporomusaceae</taxon>
        <taxon>Pelosinus</taxon>
    </lineage>
</organism>
<gene>
    <name evidence="1" type="ORF">FB4_0185</name>
</gene>